<evidence type="ECO:0000259" key="1">
    <source>
        <dbReference type="Pfam" id="PF00501"/>
    </source>
</evidence>
<proteinExistence type="predicted"/>
<feature type="domain" description="AMP-dependent synthetase/ligase" evidence="1">
    <location>
        <begin position="16"/>
        <end position="372"/>
    </location>
</feature>
<evidence type="ECO:0000313" key="3">
    <source>
        <dbReference type="EMBL" id="GAE88192.1"/>
    </source>
</evidence>
<accession>W4V4V1</accession>
<protein>
    <submittedName>
        <fullName evidence="3">Long-chain-fatty-acid-CoA ligase</fullName>
    </submittedName>
</protein>
<dbReference type="Pfam" id="PF13193">
    <property type="entry name" value="AMP-binding_C"/>
    <property type="match status" value="1"/>
</dbReference>
<dbReference type="PANTHER" id="PTHR24096">
    <property type="entry name" value="LONG-CHAIN-FATTY-ACID--COA LIGASE"/>
    <property type="match status" value="1"/>
</dbReference>
<dbReference type="PROSITE" id="PS00455">
    <property type="entry name" value="AMP_BINDING"/>
    <property type="match status" value="1"/>
</dbReference>
<dbReference type="InterPro" id="IPR000873">
    <property type="entry name" value="AMP-dep_synth/lig_dom"/>
</dbReference>
<dbReference type="Proteomes" id="UP000019109">
    <property type="component" value="Unassembled WGS sequence"/>
</dbReference>
<dbReference type="Pfam" id="PF00501">
    <property type="entry name" value="AMP-binding"/>
    <property type="match status" value="1"/>
</dbReference>
<dbReference type="Gene3D" id="3.30.300.30">
    <property type="match status" value="1"/>
</dbReference>
<evidence type="ECO:0000313" key="4">
    <source>
        <dbReference type="Proteomes" id="UP000019109"/>
    </source>
</evidence>
<dbReference type="InterPro" id="IPR025110">
    <property type="entry name" value="AMP-bd_C"/>
</dbReference>
<gene>
    <name evidence="3" type="ORF">JCM21531_1618</name>
</gene>
<keyword evidence="4" id="KW-1185">Reference proteome</keyword>
<dbReference type="InterPro" id="IPR042099">
    <property type="entry name" value="ANL_N_sf"/>
</dbReference>
<dbReference type="OrthoDB" id="9778383at2"/>
<dbReference type="AlphaFoldDB" id="W4V4V1"/>
<dbReference type="STRING" id="1294263.JCM21531_1618"/>
<dbReference type="InterPro" id="IPR020845">
    <property type="entry name" value="AMP-binding_CS"/>
</dbReference>
<dbReference type="EMBL" id="BAVR01000015">
    <property type="protein sequence ID" value="GAE88192.1"/>
    <property type="molecule type" value="Genomic_DNA"/>
</dbReference>
<dbReference type="GO" id="GO:0016405">
    <property type="term" value="F:CoA-ligase activity"/>
    <property type="evidence" value="ECO:0007669"/>
    <property type="project" value="TreeGrafter"/>
</dbReference>
<organism evidence="3 4">
    <name type="scientific">Acetivibrio straminisolvens JCM 21531</name>
    <dbReference type="NCBI Taxonomy" id="1294263"/>
    <lineage>
        <taxon>Bacteria</taxon>
        <taxon>Bacillati</taxon>
        <taxon>Bacillota</taxon>
        <taxon>Clostridia</taxon>
        <taxon>Eubacteriales</taxon>
        <taxon>Oscillospiraceae</taxon>
        <taxon>Acetivibrio</taxon>
    </lineage>
</organism>
<keyword evidence="3" id="KW-0436">Ligase</keyword>
<dbReference type="InterPro" id="IPR045851">
    <property type="entry name" value="AMP-bd_C_sf"/>
</dbReference>
<name>W4V4V1_9FIRM</name>
<comment type="caution">
    <text evidence="3">The sequence shown here is derived from an EMBL/GenBank/DDBJ whole genome shotgun (WGS) entry which is preliminary data.</text>
</comment>
<feature type="domain" description="AMP-binding enzyme C-terminal" evidence="2">
    <location>
        <begin position="422"/>
        <end position="497"/>
    </location>
</feature>
<evidence type="ECO:0000259" key="2">
    <source>
        <dbReference type="Pfam" id="PF13193"/>
    </source>
</evidence>
<sequence length="513" mass="57771">MAHKNIHSIYDLIKKAQSEKGDKVFILNQADERKITYNEFFNDVNAAYRYFSSLEIKSGDKIAVISESSYLGYVFITAALSFGITISPLSTSLKENDLDYALSLICPRVVFVSRECKKKMSYIDKFSNKYTFITMDEQCSLGKGLTETGELNEISADGSIIIFTTGSTGRSKGVELTVQNILANIYDVVRYYGISDDSRLIAYFPLTTIGSTVINILSTAYAGASVFLCKPFLEQSLFLAFVKDFWNIIQNNKISHIYANPSVLNMLLKFQKSFKTLTWKPKMIISSMAPLSKETQNAVEDLTGIPVLNGYGLTETTCRSLFGSYDDEKRRKCSLGKPIYPTKIINEAGNECKPYEVGEILISGPTVMKGYYNDSASTGNVIKDGWFYTGDLGYYDEEHDFYIVGRKKNIIIKHGNKISIEEVEEALLGYKKMYDFAVVGVPDENMGEKVVLFCVEYENEPIDQNELVKFCKDNLSEYKCPDLIKTVKAIPRSASGKILREELKKLLISEEKN</sequence>
<reference evidence="3" key="1">
    <citation type="journal article" date="2014" name="Genome Announc.">
        <title>Draft Genome Sequence of Clostridium straminisolvens Strain JCM 21531T, Isolated from a Cellulose-Degrading Bacterial Community.</title>
        <authorList>
            <person name="Yuki M."/>
            <person name="Oshima K."/>
            <person name="Suda W."/>
            <person name="Sakamoto M."/>
            <person name="Kitamura K."/>
            <person name="Iida T."/>
            <person name="Hattori M."/>
            <person name="Ohkuma M."/>
        </authorList>
    </citation>
    <scope>NUCLEOTIDE SEQUENCE [LARGE SCALE GENOMIC DNA]</scope>
    <source>
        <strain evidence="3">JCM 21531</strain>
    </source>
</reference>
<dbReference type="SUPFAM" id="SSF56801">
    <property type="entry name" value="Acetyl-CoA synthetase-like"/>
    <property type="match status" value="1"/>
</dbReference>
<dbReference type="Gene3D" id="3.40.50.12780">
    <property type="entry name" value="N-terminal domain of ligase-like"/>
    <property type="match status" value="1"/>
</dbReference>
<dbReference type="RefSeq" id="WP_038288161.1">
    <property type="nucleotide sequence ID" value="NZ_BAVR01000015.1"/>
</dbReference>